<evidence type="ECO:0000313" key="2">
    <source>
        <dbReference type="Proteomes" id="UP001597233"/>
    </source>
</evidence>
<gene>
    <name evidence="1" type="ORF">ACFSC9_16105</name>
</gene>
<sequence>MYESEKKSATEITNYYQEKCGVKLSRTRWHDKKVLNYLDVIRDGESRLGREAGESLYYDVKDAEAMAMFQTYNQHLGGIKLEHLTDDLANCDQGEFLEKHLSNTTSIDRIILATMQAYICYLKQTYGQYWSSHVDWFMLYKSFKIYEDEKSDSAQRSTEARFEKWTNLQINQYVNRNYEDIYKDLESDYEHNCDEEEEDFDDFINEGLIEHFIDHSPLFFETEGKNSFLEIKKDYLILQAIELPDYFYEKLFKSLMELILLDKLKCDGFWDEYFENWSRLELIQGKERYSYLAYTASKEETYLLEYLYVKSIPQNLTFLFGRNVFRNMLEKEISLVDHVDQYKQENILGLEKMIDYMQIHKQSYSLESEGIELKIQKLIEMFNLEVPDYFKSPNHIALFNDYASNQ</sequence>
<dbReference type="RefSeq" id="WP_347327267.1">
    <property type="nucleotide sequence ID" value="NZ_JBCGUH010000023.1"/>
</dbReference>
<dbReference type="EMBL" id="JBHUEH010000023">
    <property type="protein sequence ID" value="MFD1887015.1"/>
    <property type="molecule type" value="Genomic_DNA"/>
</dbReference>
<keyword evidence="2" id="KW-1185">Reference proteome</keyword>
<organism evidence="1 2">
    <name type="scientific">Paenibacillus wenxiniae</name>
    <dbReference type="NCBI Taxonomy" id="1636843"/>
    <lineage>
        <taxon>Bacteria</taxon>
        <taxon>Bacillati</taxon>
        <taxon>Bacillota</taxon>
        <taxon>Bacilli</taxon>
        <taxon>Bacillales</taxon>
        <taxon>Paenibacillaceae</taxon>
        <taxon>Paenibacillus</taxon>
    </lineage>
</organism>
<reference evidence="2" key="1">
    <citation type="journal article" date="2019" name="Int. J. Syst. Evol. Microbiol.">
        <title>The Global Catalogue of Microorganisms (GCM) 10K type strain sequencing project: providing services to taxonomists for standard genome sequencing and annotation.</title>
        <authorList>
            <consortium name="The Broad Institute Genomics Platform"/>
            <consortium name="The Broad Institute Genome Sequencing Center for Infectious Disease"/>
            <person name="Wu L."/>
            <person name="Ma J."/>
        </authorList>
    </citation>
    <scope>NUCLEOTIDE SEQUENCE [LARGE SCALE GENOMIC DNA]</scope>
    <source>
        <strain evidence="2">CCUG 54950</strain>
    </source>
</reference>
<name>A0ABW4RLV9_9BACL</name>
<dbReference type="Proteomes" id="UP001597233">
    <property type="component" value="Unassembled WGS sequence"/>
</dbReference>
<comment type="caution">
    <text evidence="1">The sequence shown here is derived from an EMBL/GenBank/DDBJ whole genome shotgun (WGS) entry which is preliminary data.</text>
</comment>
<accession>A0ABW4RLV9</accession>
<proteinExistence type="predicted"/>
<evidence type="ECO:0000313" key="1">
    <source>
        <dbReference type="EMBL" id="MFD1887015.1"/>
    </source>
</evidence>
<protein>
    <submittedName>
        <fullName evidence="1">Uncharacterized protein</fullName>
    </submittedName>
</protein>